<proteinExistence type="predicted"/>
<dbReference type="Pfam" id="PF12507">
    <property type="entry name" value="HCMV_UL139"/>
    <property type="match status" value="1"/>
</dbReference>
<accession>A0AAD8KIS6</accession>
<protein>
    <submittedName>
        <fullName evidence="2">Uncharacterized protein</fullName>
    </submittedName>
</protein>
<feature type="coiled-coil region" evidence="1">
    <location>
        <begin position="127"/>
        <end position="197"/>
    </location>
</feature>
<evidence type="ECO:0000313" key="2">
    <source>
        <dbReference type="EMBL" id="KAK1420355.1"/>
    </source>
</evidence>
<dbReference type="PANTHER" id="PTHR37214:SF2">
    <property type="entry name" value="CYTOMEGALOVIRUS UL139 PROTEIN"/>
    <property type="match status" value="1"/>
</dbReference>
<dbReference type="EMBL" id="JAUHHV010000006">
    <property type="protein sequence ID" value="KAK1420355.1"/>
    <property type="molecule type" value="Genomic_DNA"/>
</dbReference>
<organism evidence="2 3">
    <name type="scientific">Tagetes erecta</name>
    <name type="common">African marigold</name>
    <dbReference type="NCBI Taxonomy" id="13708"/>
    <lineage>
        <taxon>Eukaryota</taxon>
        <taxon>Viridiplantae</taxon>
        <taxon>Streptophyta</taxon>
        <taxon>Embryophyta</taxon>
        <taxon>Tracheophyta</taxon>
        <taxon>Spermatophyta</taxon>
        <taxon>Magnoliopsida</taxon>
        <taxon>eudicotyledons</taxon>
        <taxon>Gunneridae</taxon>
        <taxon>Pentapetalae</taxon>
        <taxon>asterids</taxon>
        <taxon>campanulids</taxon>
        <taxon>Asterales</taxon>
        <taxon>Asteraceae</taxon>
        <taxon>Asteroideae</taxon>
        <taxon>Heliantheae alliance</taxon>
        <taxon>Tageteae</taxon>
        <taxon>Tagetes</taxon>
    </lineage>
</organism>
<keyword evidence="3" id="KW-1185">Reference proteome</keyword>
<dbReference type="InterPro" id="IPR021042">
    <property type="entry name" value="Herpes_UL139_cytomegalovirus"/>
</dbReference>
<dbReference type="Proteomes" id="UP001229421">
    <property type="component" value="Unassembled WGS sequence"/>
</dbReference>
<sequence>MAISSSFKERLEQMEETRNQRLSLLQAEKELQLNKSQTLASKLSGIRYIEQRCLKLEQKVTSQQFIISSIKSQLDHLDSVYTDQIQQFRVLKSEVEDLEVLDKEKDTYFAMKAHDIDEFRVQAEIFAVECQKRVEELRNCVNELNSRFIQLQHSAGCSNNSDLAAAEMRKSELQAMKEKLDRRLASNYETRAQLQKQLKSMLISQKELRKSSNVV</sequence>
<dbReference type="PANTHER" id="PTHR37214">
    <property type="entry name" value="CYTOMEGALOVIRUS UL139 PROTEIN"/>
    <property type="match status" value="1"/>
</dbReference>
<dbReference type="AlphaFoldDB" id="A0AAD8KIS6"/>
<reference evidence="2" key="1">
    <citation type="journal article" date="2023" name="bioRxiv">
        <title>Improved chromosome-level genome assembly for marigold (Tagetes erecta).</title>
        <authorList>
            <person name="Jiang F."/>
            <person name="Yuan L."/>
            <person name="Wang S."/>
            <person name="Wang H."/>
            <person name="Xu D."/>
            <person name="Wang A."/>
            <person name="Fan W."/>
        </authorList>
    </citation>
    <scope>NUCLEOTIDE SEQUENCE</scope>
    <source>
        <strain evidence="2">WSJ</strain>
        <tissue evidence="2">Leaf</tissue>
    </source>
</reference>
<keyword evidence="1" id="KW-0175">Coiled coil</keyword>
<evidence type="ECO:0000313" key="3">
    <source>
        <dbReference type="Proteomes" id="UP001229421"/>
    </source>
</evidence>
<gene>
    <name evidence="2" type="ORF">QVD17_21884</name>
</gene>
<name>A0AAD8KIS6_TARER</name>
<evidence type="ECO:0000256" key="1">
    <source>
        <dbReference type="SAM" id="Coils"/>
    </source>
</evidence>
<comment type="caution">
    <text evidence="2">The sequence shown here is derived from an EMBL/GenBank/DDBJ whole genome shotgun (WGS) entry which is preliminary data.</text>
</comment>